<keyword evidence="2" id="KW-0540">Nuclease</keyword>
<keyword evidence="2" id="KW-0378">Hydrolase</keyword>
<protein>
    <submittedName>
        <fullName evidence="2">HNH endonuclease</fullName>
    </submittedName>
</protein>
<evidence type="ECO:0000313" key="2">
    <source>
        <dbReference type="EMBL" id="NKZ14697.1"/>
    </source>
</evidence>
<dbReference type="AlphaFoldDB" id="A0A7X6MX54"/>
<organism evidence="2 3">
    <name type="scientific">Mycolicibacterium septicum DSM 44393</name>
    <dbReference type="NCBI Taxonomy" id="1341646"/>
    <lineage>
        <taxon>Bacteria</taxon>
        <taxon>Bacillati</taxon>
        <taxon>Actinomycetota</taxon>
        <taxon>Actinomycetes</taxon>
        <taxon>Mycobacteriales</taxon>
        <taxon>Mycobacteriaceae</taxon>
        <taxon>Mycolicibacterium</taxon>
    </lineage>
</organism>
<dbReference type="Gene3D" id="1.10.30.50">
    <property type="match status" value="1"/>
</dbReference>
<dbReference type="CDD" id="cd00085">
    <property type="entry name" value="HNHc"/>
    <property type="match status" value="1"/>
</dbReference>
<dbReference type="RefSeq" id="WP_049924871.1">
    <property type="nucleotide sequence ID" value="NZ_HG322951.1"/>
</dbReference>
<keyword evidence="2" id="KW-0255">Endonuclease</keyword>
<proteinExistence type="predicted"/>
<reference evidence="2 3" key="1">
    <citation type="submission" date="2020-04" db="EMBL/GenBank/DDBJ databases">
        <title>MicrobeNet Type strains.</title>
        <authorList>
            <person name="Nicholson A.C."/>
        </authorList>
    </citation>
    <scope>NUCLEOTIDE SEQUENCE [LARGE SCALE GENOMIC DNA]</scope>
    <source>
        <strain evidence="2 3">ATCC 700731</strain>
    </source>
</reference>
<dbReference type="GO" id="GO:0008270">
    <property type="term" value="F:zinc ion binding"/>
    <property type="evidence" value="ECO:0007669"/>
    <property type="project" value="InterPro"/>
</dbReference>
<dbReference type="GO" id="GO:0004519">
    <property type="term" value="F:endonuclease activity"/>
    <property type="evidence" value="ECO:0007669"/>
    <property type="project" value="UniProtKB-KW"/>
</dbReference>
<dbReference type="GO" id="GO:0003676">
    <property type="term" value="F:nucleic acid binding"/>
    <property type="evidence" value="ECO:0007669"/>
    <property type="project" value="InterPro"/>
</dbReference>
<dbReference type="Pfam" id="PF01844">
    <property type="entry name" value="HNH"/>
    <property type="match status" value="1"/>
</dbReference>
<dbReference type="InterPro" id="IPR003615">
    <property type="entry name" value="HNH_nuc"/>
</dbReference>
<sequence length="188" mass="21163">MPSERPAVPAAIKRAVLIEAGHRCAIPTCRQTPVEIAHIEPWSTVKAHAVENLIALCPTCHTRYDNGDIDRISMRQYKANLAILNNRYTETERQLLRAFVRKLEMARRLEPSVTASALAGFAGIGRVRIYSEMDWMLVNLVDDGLITFRELGRRDLEAQERALNSKVVELTAKGAEFLEHWTTAEPLG</sequence>
<evidence type="ECO:0000259" key="1">
    <source>
        <dbReference type="SMART" id="SM00507"/>
    </source>
</evidence>
<dbReference type="SMART" id="SM00507">
    <property type="entry name" value="HNHc"/>
    <property type="match status" value="1"/>
</dbReference>
<dbReference type="InterPro" id="IPR002711">
    <property type="entry name" value="HNH"/>
</dbReference>
<accession>A0A7X6MX54</accession>
<gene>
    <name evidence="2" type="ORF">HGA11_27310</name>
</gene>
<name>A0A7X6MX54_9MYCO</name>
<dbReference type="EMBL" id="JAAXPJ010000013">
    <property type="protein sequence ID" value="NKZ14697.1"/>
    <property type="molecule type" value="Genomic_DNA"/>
</dbReference>
<comment type="caution">
    <text evidence="2">The sequence shown here is derived from an EMBL/GenBank/DDBJ whole genome shotgun (WGS) entry which is preliminary data.</text>
</comment>
<dbReference type="Proteomes" id="UP000518188">
    <property type="component" value="Unassembled WGS sequence"/>
</dbReference>
<evidence type="ECO:0000313" key="3">
    <source>
        <dbReference type="Proteomes" id="UP000518188"/>
    </source>
</evidence>
<feature type="domain" description="HNH nuclease" evidence="1">
    <location>
        <begin position="12"/>
        <end position="62"/>
    </location>
</feature>